<proteinExistence type="predicted"/>
<comment type="caution">
    <text evidence="3">The sequence shown here is derived from an EMBL/GenBank/DDBJ whole genome shotgun (WGS) entry which is preliminary data.</text>
</comment>
<reference evidence="3 4" key="1">
    <citation type="submission" date="2019-02" db="EMBL/GenBank/DDBJ databases">
        <title>Deep-cultivation of Planctomycetes and their phenomic and genomic characterization uncovers novel biology.</title>
        <authorList>
            <person name="Wiegand S."/>
            <person name="Jogler M."/>
            <person name="Boedeker C."/>
            <person name="Pinto D."/>
            <person name="Vollmers J."/>
            <person name="Rivas-Marin E."/>
            <person name="Kohn T."/>
            <person name="Peeters S.H."/>
            <person name="Heuer A."/>
            <person name="Rast P."/>
            <person name="Oberbeckmann S."/>
            <person name="Bunk B."/>
            <person name="Jeske O."/>
            <person name="Meyerdierks A."/>
            <person name="Storesund J.E."/>
            <person name="Kallscheuer N."/>
            <person name="Luecker S."/>
            <person name="Lage O.M."/>
            <person name="Pohl T."/>
            <person name="Merkel B.J."/>
            <person name="Hornburger P."/>
            <person name="Mueller R.-W."/>
            <person name="Bruemmer F."/>
            <person name="Labrenz M."/>
            <person name="Spormann A.M."/>
            <person name="Op Den Camp H."/>
            <person name="Overmann J."/>
            <person name="Amann R."/>
            <person name="Jetten M.S.M."/>
            <person name="Mascher T."/>
            <person name="Medema M.H."/>
            <person name="Devos D.P."/>
            <person name="Kaster A.-K."/>
            <person name="Ovreas L."/>
            <person name="Rohde M."/>
            <person name="Galperin M.Y."/>
            <person name="Jogler C."/>
        </authorList>
    </citation>
    <scope>NUCLEOTIDE SEQUENCE [LARGE SCALE GENOMIC DNA]</scope>
    <source>
        <strain evidence="3 4">Pla100</strain>
    </source>
</reference>
<dbReference type="Proteomes" id="UP000316213">
    <property type="component" value="Unassembled WGS sequence"/>
</dbReference>
<dbReference type="InterPro" id="IPR050300">
    <property type="entry name" value="GDXG_lipolytic_enzyme"/>
</dbReference>
<dbReference type="Pfam" id="PF20434">
    <property type="entry name" value="BD-FAE"/>
    <property type="match status" value="1"/>
</dbReference>
<evidence type="ECO:0000259" key="2">
    <source>
        <dbReference type="Pfam" id="PF20434"/>
    </source>
</evidence>
<accession>A0A5C6AAK7</accession>
<feature type="domain" description="BD-FAE-like" evidence="2">
    <location>
        <begin position="206"/>
        <end position="402"/>
    </location>
</feature>
<evidence type="ECO:0000256" key="1">
    <source>
        <dbReference type="ARBA" id="ARBA00022801"/>
    </source>
</evidence>
<evidence type="ECO:0000313" key="3">
    <source>
        <dbReference type="EMBL" id="TWT96348.1"/>
    </source>
</evidence>
<sequence>MMLFLRTAYVHRRGAITRLSRRLRLKHTSPTRKRAVDLVAYRMTTISRWALAPVGVQVTAANAVRLIKSTARKQGDAFYNSRYQRIPSLASRACIDNLQSTPNAAITGTGNRLALWALVVASILLVRPCSARADTPEVTQRPDATQPDGVNVAKFWNVAYNDSVDPDQPTAALADLYVPVLPADQLNSADQVNSADAATFDVTGIPRPAILLVHGGGWIAGDKWMLGAYCEDLCRLGFVILNINYRLAPQAKFPAQADDVREGLRYLTQNAERLCIDVSRIGMFGYSAGGHLSALIGVLGDEPIETVAPATTWPTDDPRWEQLPRVAAVCAGGPPCDFRVMPLDNETFTYFLNGPRRDFPDLYEAASPTAHASAGDPPFQIIHGETDMIVPLQTSERFAEALRTAGASVDLTVIPNQGHMVTFMHPTTRKRVLEFFQRTLLK</sequence>
<dbReference type="EC" id="3.1.1.3" evidence="3"/>
<protein>
    <submittedName>
        <fullName evidence="3">Lipase 2</fullName>
        <ecNumber evidence="3">3.1.1.3</ecNumber>
    </submittedName>
</protein>
<dbReference type="AlphaFoldDB" id="A0A5C6AAK7"/>
<keyword evidence="1 3" id="KW-0378">Hydrolase</keyword>
<dbReference type="InterPro" id="IPR029058">
    <property type="entry name" value="AB_hydrolase_fold"/>
</dbReference>
<dbReference type="Gene3D" id="3.40.50.1820">
    <property type="entry name" value="alpha/beta hydrolase"/>
    <property type="match status" value="1"/>
</dbReference>
<evidence type="ECO:0000313" key="4">
    <source>
        <dbReference type="Proteomes" id="UP000316213"/>
    </source>
</evidence>
<keyword evidence="4" id="KW-1185">Reference proteome</keyword>
<dbReference type="PANTHER" id="PTHR48081:SF13">
    <property type="entry name" value="ALPHA_BETA HYDROLASE"/>
    <property type="match status" value="1"/>
</dbReference>
<organism evidence="3 4">
    <name type="scientific">Neorhodopirellula pilleata</name>
    <dbReference type="NCBI Taxonomy" id="2714738"/>
    <lineage>
        <taxon>Bacteria</taxon>
        <taxon>Pseudomonadati</taxon>
        <taxon>Planctomycetota</taxon>
        <taxon>Planctomycetia</taxon>
        <taxon>Pirellulales</taxon>
        <taxon>Pirellulaceae</taxon>
        <taxon>Neorhodopirellula</taxon>
    </lineage>
</organism>
<dbReference type="EMBL" id="SJPM01000005">
    <property type="protein sequence ID" value="TWT96348.1"/>
    <property type="molecule type" value="Genomic_DNA"/>
</dbReference>
<name>A0A5C6AAK7_9BACT</name>
<dbReference type="InterPro" id="IPR049492">
    <property type="entry name" value="BD-FAE-like_dom"/>
</dbReference>
<gene>
    <name evidence="3" type="primary">lip2</name>
    <name evidence="3" type="ORF">Pla100_28250</name>
</gene>
<dbReference type="GO" id="GO:0004806">
    <property type="term" value="F:triacylglycerol lipase activity"/>
    <property type="evidence" value="ECO:0007669"/>
    <property type="project" value="UniProtKB-EC"/>
</dbReference>
<dbReference type="SUPFAM" id="SSF53474">
    <property type="entry name" value="alpha/beta-Hydrolases"/>
    <property type="match status" value="1"/>
</dbReference>
<dbReference type="PANTHER" id="PTHR48081">
    <property type="entry name" value="AB HYDROLASE SUPERFAMILY PROTEIN C4A8.06C"/>
    <property type="match status" value="1"/>
</dbReference>